<keyword evidence="2" id="KW-1185">Reference proteome</keyword>
<evidence type="ECO:0000313" key="2">
    <source>
        <dbReference type="Proteomes" id="UP000033566"/>
    </source>
</evidence>
<organism evidence="1 2">
    <name type="scientific">Corynebacterium camporealensis</name>
    <dbReference type="NCBI Taxonomy" id="161896"/>
    <lineage>
        <taxon>Bacteria</taxon>
        <taxon>Bacillati</taxon>
        <taxon>Actinomycetota</taxon>
        <taxon>Actinomycetes</taxon>
        <taxon>Mycobacteriales</taxon>
        <taxon>Corynebacteriaceae</taxon>
        <taxon>Corynebacterium</taxon>
    </lineage>
</organism>
<dbReference type="KEGG" id="ccj:UL81_08495"/>
<dbReference type="InterPro" id="IPR007569">
    <property type="entry name" value="DUF559"/>
</dbReference>
<dbReference type="Proteomes" id="UP000033566">
    <property type="component" value="Chromosome"/>
</dbReference>
<name>A0A0F6TC30_9CORY</name>
<gene>
    <name evidence="1" type="ORF">UL81_08495</name>
</gene>
<accession>A0A0F6TC30</accession>
<protein>
    <submittedName>
        <fullName evidence="1">Uncharacterized protein</fullName>
    </submittedName>
</protein>
<dbReference type="Pfam" id="PF04480">
    <property type="entry name" value="DUF559"/>
    <property type="match status" value="1"/>
</dbReference>
<dbReference type="STRING" id="161896.UL81_08495"/>
<dbReference type="RefSeq" id="WP_046453482.1">
    <property type="nucleotide sequence ID" value="NZ_CP011311.1"/>
</dbReference>
<dbReference type="EMBL" id="CP011311">
    <property type="protein sequence ID" value="AKE39649.1"/>
    <property type="molecule type" value="Genomic_DNA"/>
</dbReference>
<evidence type="ECO:0000313" key="1">
    <source>
        <dbReference type="EMBL" id="AKE39649.1"/>
    </source>
</evidence>
<dbReference type="AlphaFoldDB" id="A0A0F6TC30"/>
<dbReference type="HOGENOM" id="CLU_052626_1_0_11"/>
<dbReference type="PATRIC" id="fig|161896.4.peg.1662"/>
<proteinExistence type="predicted"/>
<reference evidence="1 2" key="1">
    <citation type="journal article" date="2015" name="Genome Announc.">
        <title>Complete Genome Sequence of Corynebacterium camporealensis DSM 44610, Isolated from the Milk of a Manchega Sheep with Subclinical Mastitis.</title>
        <authorList>
            <person name="Ruckert C."/>
            <person name="Albersmeier A."/>
            <person name="Winkler A."/>
            <person name="Tauch A."/>
        </authorList>
    </citation>
    <scope>NUCLEOTIDE SEQUENCE [LARGE SCALE GENOMIC DNA]</scope>
    <source>
        <strain evidence="1 2">DSM 44610</strain>
    </source>
</reference>
<sequence>MPNTNLFNYIDEHLIDFRKLPNSDPLWEKLHNDKLAQLAWCFAMRRLDWNRLKPWEKTIARVYAHGRAAPRAVLIDKAAALIHGIPLTSYPNQYHATVPSNSIPAKGKGHFFRYKQTDLKNQVEEIHGVRVSTLARTALDISRFYGFEQGIVAVDSIRSRYVGMNKLNHVLGSMGRVKGIAKARQALKHSVCDSESPWESYARALIINANIPGLRTIKAQRSIMQYRADILINDWLVIEIDGNVKYEFRPDEVIRAEHRRQKALLNRGYAVLRYAPNELSADPDGFLSDIRWHIENGHEKLREA</sequence>
<dbReference type="Gene3D" id="3.40.960.10">
    <property type="entry name" value="VSR Endonuclease"/>
    <property type="match status" value="1"/>
</dbReference>
<dbReference type="OrthoDB" id="4775361at2"/>